<reference evidence="1" key="1">
    <citation type="journal article" date="2019" name="bioRxiv">
        <title>The Genome of the Zebra Mussel, Dreissena polymorpha: A Resource for Invasive Species Research.</title>
        <authorList>
            <person name="McCartney M.A."/>
            <person name="Auch B."/>
            <person name="Kono T."/>
            <person name="Mallez S."/>
            <person name="Zhang Y."/>
            <person name="Obille A."/>
            <person name="Becker A."/>
            <person name="Abrahante J.E."/>
            <person name="Garbe J."/>
            <person name="Badalamenti J.P."/>
            <person name="Herman A."/>
            <person name="Mangelson H."/>
            <person name="Liachko I."/>
            <person name="Sullivan S."/>
            <person name="Sone E.D."/>
            <person name="Koren S."/>
            <person name="Silverstein K.A.T."/>
            <person name="Beckman K.B."/>
            <person name="Gohl D.M."/>
        </authorList>
    </citation>
    <scope>NUCLEOTIDE SEQUENCE</scope>
    <source>
        <strain evidence="1">Duluth1</strain>
        <tissue evidence="1">Whole animal</tissue>
    </source>
</reference>
<dbReference type="AlphaFoldDB" id="A0A9D4FF24"/>
<comment type="caution">
    <text evidence="1">The sequence shown here is derived from an EMBL/GenBank/DDBJ whole genome shotgun (WGS) entry which is preliminary data.</text>
</comment>
<reference evidence="1" key="2">
    <citation type="submission" date="2020-11" db="EMBL/GenBank/DDBJ databases">
        <authorList>
            <person name="McCartney M.A."/>
            <person name="Auch B."/>
            <person name="Kono T."/>
            <person name="Mallez S."/>
            <person name="Becker A."/>
            <person name="Gohl D.M."/>
            <person name="Silverstein K.A.T."/>
            <person name="Koren S."/>
            <person name="Bechman K.B."/>
            <person name="Herman A."/>
            <person name="Abrahante J.E."/>
            <person name="Garbe J."/>
        </authorList>
    </citation>
    <scope>NUCLEOTIDE SEQUENCE</scope>
    <source>
        <strain evidence="1">Duluth1</strain>
        <tissue evidence="1">Whole animal</tissue>
    </source>
</reference>
<evidence type="ECO:0000313" key="1">
    <source>
        <dbReference type="EMBL" id="KAH3797127.1"/>
    </source>
</evidence>
<evidence type="ECO:0000313" key="2">
    <source>
        <dbReference type="Proteomes" id="UP000828390"/>
    </source>
</evidence>
<gene>
    <name evidence="1" type="ORF">DPMN_150702</name>
</gene>
<accession>A0A9D4FF24</accession>
<name>A0A9D4FF24_DREPO</name>
<organism evidence="1 2">
    <name type="scientific">Dreissena polymorpha</name>
    <name type="common">Zebra mussel</name>
    <name type="synonym">Mytilus polymorpha</name>
    <dbReference type="NCBI Taxonomy" id="45954"/>
    <lineage>
        <taxon>Eukaryota</taxon>
        <taxon>Metazoa</taxon>
        <taxon>Spiralia</taxon>
        <taxon>Lophotrochozoa</taxon>
        <taxon>Mollusca</taxon>
        <taxon>Bivalvia</taxon>
        <taxon>Autobranchia</taxon>
        <taxon>Heteroconchia</taxon>
        <taxon>Euheterodonta</taxon>
        <taxon>Imparidentia</taxon>
        <taxon>Neoheterodontei</taxon>
        <taxon>Myida</taxon>
        <taxon>Dreissenoidea</taxon>
        <taxon>Dreissenidae</taxon>
        <taxon>Dreissena</taxon>
    </lineage>
</organism>
<keyword evidence="2" id="KW-1185">Reference proteome</keyword>
<dbReference type="Proteomes" id="UP000828390">
    <property type="component" value="Unassembled WGS sequence"/>
</dbReference>
<sequence length="135" mass="15556">MVGFPNEKCTVRTTSRPWKLADERIKNSKIDILLEIEGIEDPNTFSERILRCIIDESNDLETTAREIRSFISERGLTSLSYSPMLYTLVIFTWVDKIEEEEHLKGSSMCALWTTMLESLCKKTNATTGFLNDLNR</sequence>
<protein>
    <submittedName>
        <fullName evidence="1">Uncharacterized protein</fullName>
    </submittedName>
</protein>
<dbReference type="EMBL" id="JAIWYP010000007">
    <property type="protein sequence ID" value="KAH3797127.1"/>
    <property type="molecule type" value="Genomic_DNA"/>
</dbReference>
<proteinExistence type="predicted"/>